<proteinExistence type="predicted"/>
<organism evidence="2 3">
    <name type="scientific">Candidatus Woesebacteria bacterium GW2011_GWA1_39_12</name>
    <dbReference type="NCBI Taxonomy" id="1618549"/>
    <lineage>
        <taxon>Bacteria</taxon>
        <taxon>Candidatus Woeseibacteriota</taxon>
    </lineage>
</organism>
<sequence>MKGTITPALLVIASAFIIIIYGLLFILSLQFDFAQRQIANERALNIAEAGINYYHWHLDIDPDDYTDGTNNPDLQPYEHEYNDPQGEAIGKFALEIEAPTESHQVVTIRSTGWLYQYPKVKRTIEVQYGKVVLTRYAFLHNSNMWFGDDITVNGPVFSNGGIRLDGHNSSTVESAKETYTCGVESGCIPNPETKPGVWGNGEIDELWSFPSVPIDFDSIKVDFNIMRDAAQANPTGYLGPSGAQGYHLVYTSDGNVDVYRVTGTSPINGYSLEYGCEILQQVITSEVSLGTYALSETPIIFAEDQVWVEGIVNGKTTLAAARFPLGTFNANIWIMGDLTYLAKDGNHKLGLVAEKDIIFTRDVPEYFDLHAAVLAQNGRTIRHHYNKQGCREQGQGQDSQKNEFNFYGSLISNQRSYWNFSSGQGSPASGFVKTTLDYDPTNFGDPPPYFPSYGAYQFLSWKEVKSN</sequence>
<dbReference type="Proteomes" id="UP000034325">
    <property type="component" value="Unassembled WGS sequence"/>
</dbReference>
<comment type="caution">
    <text evidence="2">The sequence shown here is derived from an EMBL/GenBank/DDBJ whole genome shotgun (WGS) entry which is preliminary data.</text>
</comment>
<dbReference type="AlphaFoldDB" id="A0A0G0M2H8"/>
<keyword evidence="1" id="KW-0472">Membrane</keyword>
<gene>
    <name evidence="2" type="ORF">UT23_C0003G0025</name>
</gene>
<keyword evidence="1" id="KW-0812">Transmembrane</keyword>
<dbReference type="EMBL" id="LBWA01000003">
    <property type="protein sequence ID" value="KKQ98398.1"/>
    <property type="molecule type" value="Genomic_DNA"/>
</dbReference>
<evidence type="ECO:0000313" key="3">
    <source>
        <dbReference type="Proteomes" id="UP000034325"/>
    </source>
</evidence>
<protein>
    <recommendedName>
        <fullName evidence="4">DUF4900 domain-containing protein</fullName>
    </recommendedName>
</protein>
<name>A0A0G0M2H8_9BACT</name>
<evidence type="ECO:0008006" key="4">
    <source>
        <dbReference type="Google" id="ProtNLM"/>
    </source>
</evidence>
<evidence type="ECO:0000256" key="1">
    <source>
        <dbReference type="SAM" id="Phobius"/>
    </source>
</evidence>
<accession>A0A0G0M2H8</accession>
<keyword evidence="1" id="KW-1133">Transmembrane helix</keyword>
<evidence type="ECO:0000313" key="2">
    <source>
        <dbReference type="EMBL" id="KKQ98398.1"/>
    </source>
</evidence>
<reference evidence="2 3" key="1">
    <citation type="journal article" date="2015" name="Nature">
        <title>rRNA introns, odd ribosomes, and small enigmatic genomes across a large radiation of phyla.</title>
        <authorList>
            <person name="Brown C.T."/>
            <person name="Hug L.A."/>
            <person name="Thomas B.C."/>
            <person name="Sharon I."/>
            <person name="Castelle C.J."/>
            <person name="Singh A."/>
            <person name="Wilkins M.J."/>
            <person name="Williams K.H."/>
            <person name="Banfield J.F."/>
        </authorList>
    </citation>
    <scope>NUCLEOTIDE SEQUENCE [LARGE SCALE GENOMIC DNA]</scope>
</reference>
<feature type="transmembrane region" description="Helical" evidence="1">
    <location>
        <begin position="7"/>
        <end position="29"/>
    </location>
</feature>